<feature type="domain" description="RNA polymerase sigma-70 region 2" evidence="5">
    <location>
        <begin position="16"/>
        <end position="78"/>
    </location>
</feature>
<dbReference type="Pfam" id="PF04542">
    <property type="entry name" value="Sigma70_r2"/>
    <property type="match status" value="1"/>
</dbReference>
<evidence type="ECO:0000256" key="3">
    <source>
        <dbReference type="ARBA" id="ARBA00023082"/>
    </source>
</evidence>
<keyword evidence="2" id="KW-0805">Transcription regulation</keyword>
<proteinExistence type="inferred from homology"/>
<dbReference type="NCBIfam" id="NF009199">
    <property type="entry name" value="PRK12547.1"/>
    <property type="match status" value="1"/>
</dbReference>
<sequence length="181" mass="19567">MATPSTSFRDGIVAEIPSLRAFAMSLCGKPDLADDLVQEALMKAWAASASFSEGTNLRAWMFTILRNVYFSQLRKKKREVEDADGRHAARLSVSGEQQARLDMSDFQEALGQLPADQREVLTLIGASGFSYEEAAEICGVPVGTIKSRLNRARGRLTAILAIEHVSDIGPDAATMAATASF</sequence>
<reference evidence="7 8" key="1">
    <citation type="submission" date="2016-07" db="EMBL/GenBank/DDBJ databases">
        <title>Draft Genome Sequence of Methylobrevis pamukkalensis PK2.</title>
        <authorList>
            <person name="Vasilenko O.V."/>
            <person name="Doronina N.V."/>
            <person name="Shmareva M.N."/>
            <person name="Tarlachkov S.V."/>
            <person name="Mustakhimov I."/>
            <person name="Trotsenko Y.A."/>
        </authorList>
    </citation>
    <scope>NUCLEOTIDE SEQUENCE [LARGE SCALE GENOMIC DNA]</scope>
    <source>
        <strain evidence="7 8">PK2</strain>
    </source>
</reference>
<gene>
    <name evidence="7" type="primary">sigR_1</name>
    <name evidence="7" type="ORF">A6302_00610</name>
</gene>
<evidence type="ECO:0000259" key="5">
    <source>
        <dbReference type="Pfam" id="PF04542"/>
    </source>
</evidence>
<dbReference type="AlphaFoldDB" id="A0A1E3H7G3"/>
<dbReference type="PATRIC" id="fig|1439726.3.peg.643"/>
<dbReference type="SUPFAM" id="SSF88946">
    <property type="entry name" value="Sigma2 domain of RNA polymerase sigma factors"/>
    <property type="match status" value="1"/>
</dbReference>
<accession>A0A1E3H7G3</accession>
<dbReference type="Gene3D" id="1.10.10.10">
    <property type="entry name" value="Winged helix-like DNA-binding domain superfamily/Winged helix DNA-binding domain"/>
    <property type="match status" value="1"/>
</dbReference>
<dbReference type="RefSeq" id="WP_069305747.1">
    <property type="nucleotide sequence ID" value="NZ_MCRJ01000008.1"/>
</dbReference>
<dbReference type="OrthoDB" id="9803470at2"/>
<feature type="domain" description="RNA polymerase sigma factor 70 region 4 type 2" evidence="6">
    <location>
        <begin position="106"/>
        <end position="156"/>
    </location>
</feature>
<evidence type="ECO:0000256" key="1">
    <source>
        <dbReference type="ARBA" id="ARBA00010641"/>
    </source>
</evidence>
<keyword evidence="8" id="KW-1185">Reference proteome</keyword>
<dbReference type="GO" id="GO:0016987">
    <property type="term" value="F:sigma factor activity"/>
    <property type="evidence" value="ECO:0007669"/>
    <property type="project" value="UniProtKB-KW"/>
</dbReference>
<dbReference type="Proteomes" id="UP000094622">
    <property type="component" value="Unassembled WGS sequence"/>
</dbReference>
<comment type="caution">
    <text evidence="7">The sequence shown here is derived from an EMBL/GenBank/DDBJ whole genome shotgun (WGS) entry which is preliminary data.</text>
</comment>
<dbReference type="InterPro" id="IPR014284">
    <property type="entry name" value="RNA_pol_sigma-70_dom"/>
</dbReference>
<evidence type="ECO:0000313" key="7">
    <source>
        <dbReference type="EMBL" id="ODN72095.1"/>
    </source>
</evidence>
<name>A0A1E3H7G3_9HYPH</name>
<evidence type="ECO:0000256" key="2">
    <source>
        <dbReference type="ARBA" id="ARBA00023015"/>
    </source>
</evidence>
<dbReference type="InterPro" id="IPR013325">
    <property type="entry name" value="RNA_pol_sigma_r2"/>
</dbReference>
<dbReference type="Gene3D" id="1.10.1740.10">
    <property type="match status" value="1"/>
</dbReference>
<dbReference type="GO" id="GO:0006352">
    <property type="term" value="P:DNA-templated transcription initiation"/>
    <property type="evidence" value="ECO:0007669"/>
    <property type="project" value="InterPro"/>
</dbReference>
<dbReference type="EMBL" id="MCRJ01000008">
    <property type="protein sequence ID" value="ODN72095.1"/>
    <property type="molecule type" value="Genomic_DNA"/>
</dbReference>
<dbReference type="CDD" id="cd06171">
    <property type="entry name" value="Sigma70_r4"/>
    <property type="match status" value="1"/>
</dbReference>
<evidence type="ECO:0000259" key="6">
    <source>
        <dbReference type="Pfam" id="PF08281"/>
    </source>
</evidence>
<evidence type="ECO:0000256" key="4">
    <source>
        <dbReference type="ARBA" id="ARBA00023163"/>
    </source>
</evidence>
<protein>
    <submittedName>
        <fullName evidence="7">ECF RNA polymerase sigma factor SigR</fullName>
    </submittedName>
</protein>
<dbReference type="GO" id="GO:0003677">
    <property type="term" value="F:DNA binding"/>
    <property type="evidence" value="ECO:0007669"/>
    <property type="project" value="InterPro"/>
</dbReference>
<dbReference type="NCBIfam" id="TIGR02937">
    <property type="entry name" value="sigma70-ECF"/>
    <property type="match status" value="1"/>
</dbReference>
<comment type="similarity">
    <text evidence="1">Belongs to the sigma-70 factor family. ECF subfamily.</text>
</comment>
<dbReference type="PANTHER" id="PTHR43133:SF25">
    <property type="entry name" value="RNA POLYMERASE SIGMA FACTOR RFAY-RELATED"/>
    <property type="match status" value="1"/>
</dbReference>
<dbReference type="Pfam" id="PF08281">
    <property type="entry name" value="Sigma70_r4_2"/>
    <property type="match status" value="1"/>
</dbReference>
<dbReference type="SUPFAM" id="SSF88659">
    <property type="entry name" value="Sigma3 and sigma4 domains of RNA polymerase sigma factors"/>
    <property type="match status" value="1"/>
</dbReference>
<dbReference type="InterPro" id="IPR007627">
    <property type="entry name" value="RNA_pol_sigma70_r2"/>
</dbReference>
<keyword evidence="3" id="KW-0731">Sigma factor</keyword>
<keyword evidence="4" id="KW-0804">Transcription</keyword>
<dbReference type="InterPro" id="IPR039425">
    <property type="entry name" value="RNA_pol_sigma-70-like"/>
</dbReference>
<dbReference type="InterPro" id="IPR013249">
    <property type="entry name" value="RNA_pol_sigma70_r4_t2"/>
</dbReference>
<dbReference type="InterPro" id="IPR013324">
    <property type="entry name" value="RNA_pol_sigma_r3/r4-like"/>
</dbReference>
<organism evidence="7 8">
    <name type="scientific">Methylobrevis pamukkalensis</name>
    <dbReference type="NCBI Taxonomy" id="1439726"/>
    <lineage>
        <taxon>Bacteria</taxon>
        <taxon>Pseudomonadati</taxon>
        <taxon>Pseudomonadota</taxon>
        <taxon>Alphaproteobacteria</taxon>
        <taxon>Hyphomicrobiales</taxon>
        <taxon>Pleomorphomonadaceae</taxon>
        <taxon>Methylobrevis</taxon>
    </lineage>
</organism>
<evidence type="ECO:0000313" key="8">
    <source>
        <dbReference type="Proteomes" id="UP000094622"/>
    </source>
</evidence>
<dbReference type="PANTHER" id="PTHR43133">
    <property type="entry name" value="RNA POLYMERASE ECF-TYPE SIGMA FACTO"/>
    <property type="match status" value="1"/>
</dbReference>
<dbReference type="InterPro" id="IPR036388">
    <property type="entry name" value="WH-like_DNA-bd_sf"/>
</dbReference>